<dbReference type="InterPro" id="IPR036412">
    <property type="entry name" value="HAD-like_sf"/>
</dbReference>
<reference evidence="1" key="1">
    <citation type="submission" date="2018-05" db="EMBL/GenBank/DDBJ databases">
        <authorList>
            <person name="Lanie J.A."/>
            <person name="Ng W.-L."/>
            <person name="Kazmierczak K.M."/>
            <person name="Andrzejewski T.M."/>
            <person name="Davidsen T.M."/>
            <person name="Wayne K.J."/>
            <person name="Tettelin H."/>
            <person name="Glass J.I."/>
            <person name="Rusch D."/>
            <person name="Podicherti R."/>
            <person name="Tsui H.-C.T."/>
            <person name="Winkler M.E."/>
        </authorList>
    </citation>
    <scope>NUCLEOTIDE SEQUENCE</scope>
</reference>
<dbReference type="GO" id="GO:0006281">
    <property type="term" value="P:DNA repair"/>
    <property type="evidence" value="ECO:0007669"/>
    <property type="project" value="TreeGrafter"/>
</dbReference>
<dbReference type="Pfam" id="PF13419">
    <property type="entry name" value="HAD_2"/>
    <property type="match status" value="1"/>
</dbReference>
<sequence>MQNSTDIQLKAVVFDWDLTLWNSWDIHMALMNQTAEVLGYPQPTTADLGVEYSRPFQEHLAWFFPGDQEIVLETYMSYYHAVVWQEQRLYPGIPELIKRLKDNAYRTAILSDKRQIFGVPEFEYSELGELIDRPVFFADGMSAKPDPDGLQDVMKSLEISPEECLFIGDSHRDIECA</sequence>
<dbReference type="Gene3D" id="1.10.150.240">
    <property type="entry name" value="Putative phosphatase, domain 2"/>
    <property type="match status" value="1"/>
</dbReference>
<dbReference type="InterPro" id="IPR050155">
    <property type="entry name" value="HAD-like_hydrolase_sf"/>
</dbReference>
<evidence type="ECO:0000313" key="1">
    <source>
        <dbReference type="EMBL" id="SVE37742.1"/>
    </source>
</evidence>
<dbReference type="NCBIfam" id="TIGR01549">
    <property type="entry name" value="HAD-SF-IA-v1"/>
    <property type="match status" value="1"/>
</dbReference>
<dbReference type="InterPro" id="IPR023198">
    <property type="entry name" value="PGP-like_dom2"/>
</dbReference>
<dbReference type="Gene3D" id="3.40.50.1000">
    <property type="entry name" value="HAD superfamily/HAD-like"/>
    <property type="match status" value="1"/>
</dbReference>
<dbReference type="SFLD" id="SFLDS00003">
    <property type="entry name" value="Haloacid_Dehalogenase"/>
    <property type="match status" value="1"/>
</dbReference>
<dbReference type="PANTHER" id="PTHR43434:SF1">
    <property type="entry name" value="PHOSPHOGLYCOLATE PHOSPHATASE"/>
    <property type="match status" value="1"/>
</dbReference>
<feature type="non-terminal residue" evidence="1">
    <location>
        <position position="177"/>
    </location>
</feature>
<protein>
    <recommendedName>
        <fullName evidence="2">HAD family hydrolase</fullName>
    </recommendedName>
</protein>
<name>A0A383CZU5_9ZZZZ</name>
<dbReference type="InterPro" id="IPR006439">
    <property type="entry name" value="HAD-SF_hydro_IA"/>
</dbReference>
<dbReference type="PRINTS" id="PR00413">
    <property type="entry name" value="HADHALOGNASE"/>
</dbReference>
<dbReference type="InterPro" id="IPR023214">
    <property type="entry name" value="HAD_sf"/>
</dbReference>
<dbReference type="SUPFAM" id="SSF56784">
    <property type="entry name" value="HAD-like"/>
    <property type="match status" value="1"/>
</dbReference>
<dbReference type="PANTHER" id="PTHR43434">
    <property type="entry name" value="PHOSPHOGLYCOLATE PHOSPHATASE"/>
    <property type="match status" value="1"/>
</dbReference>
<dbReference type="InterPro" id="IPR041492">
    <property type="entry name" value="HAD_2"/>
</dbReference>
<dbReference type="SFLD" id="SFLDG01129">
    <property type="entry name" value="C1.5:_HAD__Beta-PGM__Phosphata"/>
    <property type="match status" value="1"/>
</dbReference>
<evidence type="ECO:0008006" key="2">
    <source>
        <dbReference type="Google" id="ProtNLM"/>
    </source>
</evidence>
<organism evidence="1">
    <name type="scientific">marine metagenome</name>
    <dbReference type="NCBI Taxonomy" id="408172"/>
    <lineage>
        <taxon>unclassified sequences</taxon>
        <taxon>metagenomes</taxon>
        <taxon>ecological metagenomes</taxon>
    </lineage>
</organism>
<dbReference type="GO" id="GO:0008967">
    <property type="term" value="F:phosphoglycolate phosphatase activity"/>
    <property type="evidence" value="ECO:0007669"/>
    <property type="project" value="TreeGrafter"/>
</dbReference>
<gene>
    <name evidence="1" type="ORF">METZ01_LOCUS490596</name>
</gene>
<proteinExistence type="predicted"/>
<dbReference type="AlphaFoldDB" id="A0A383CZU5"/>
<accession>A0A383CZU5</accession>
<dbReference type="GO" id="GO:0005829">
    <property type="term" value="C:cytosol"/>
    <property type="evidence" value="ECO:0007669"/>
    <property type="project" value="TreeGrafter"/>
</dbReference>
<dbReference type="EMBL" id="UINC01213116">
    <property type="protein sequence ID" value="SVE37742.1"/>
    <property type="molecule type" value="Genomic_DNA"/>
</dbReference>